<evidence type="ECO:0000313" key="2">
    <source>
        <dbReference type="Proteomes" id="UP000231232"/>
    </source>
</evidence>
<dbReference type="Proteomes" id="UP000231232">
    <property type="component" value="Unassembled WGS sequence"/>
</dbReference>
<name>A0A2H9RDQ1_HUBC1</name>
<protein>
    <submittedName>
        <fullName evidence="1">Uncharacterized protein</fullName>
    </submittedName>
</protein>
<gene>
    <name evidence="1" type="ORF">CO072_00290</name>
</gene>
<dbReference type="AlphaFoldDB" id="A0A2H9RDQ1"/>
<comment type="caution">
    <text evidence="1">The sequence shown here is derived from an EMBL/GenBank/DDBJ whole genome shotgun (WGS) entry which is preliminary data.</text>
</comment>
<proteinExistence type="predicted"/>
<accession>A0A2H9RDQ1</accession>
<feature type="non-terminal residue" evidence="1">
    <location>
        <position position="121"/>
    </location>
</feature>
<dbReference type="EMBL" id="PFSX01000010">
    <property type="protein sequence ID" value="PJC01720.1"/>
    <property type="molecule type" value="Genomic_DNA"/>
</dbReference>
<sequence length="121" mass="13535">MGTHFFKSIGEYIMIKYNKFFIVLMLVAMFFVFSQNINAYTNGETYWGCSDCSDCEAALQDNGHSEVRLTANINNHAGTCIDNPANFNNKIFDCQGNTIDGDDSDVDYGIFLSEKSGNIIK</sequence>
<organism evidence="1 2">
    <name type="scientific">Huberarchaeum crystalense</name>
    <dbReference type="NCBI Taxonomy" id="2014257"/>
    <lineage>
        <taxon>Archaea</taxon>
        <taxon>Candidatus Huberarchaeota</taxon>
        <taxon>Candidatus Huberarchaeia</taxon>
        <taxon>Candidatus Huberarchaeales</taxon>
        <taxon>Candidatus Huberarchaeaceae</taxon>
        <taxon>Candidatus Huberarchaeum</taxon>
    </lineage>
</organism>
<reference evidence="2" key="1">
    <citation type="submission" date="2017-09" db="EMBL/GenBank/DDBJ databases">
        <title>Depth-based differentiation of microbial function through sediment-hosted aquifers and enrichment of novel symbionts in the deep terrestrial subsurface.</title>
        <authorList>
            <person name="Probst A.J."/>
            <person name="Ladd B."/>
            <person name="Jarett J.K."/>
            <person name="Geller-Mcgrath D.E."/>
            <person name="Sieber C.M.K."/>
            <person name="Emerson J.B."/>
            <person name="Anantharaman K."/>
            <person name="Thomas B.C."/>
            <person name="Malmstrom R."/>
            <person name="Stieglmeier M."/>
            <person name="Klingl A."/>
            <person name="Woyke T."/>
            <person name="Ryan C.M."/>
            <person name="Banfield J.F."/>
        </authorList>
    </citation>
    <scope>NUCLEOTIDE SEQUENCE [LARGE SCALE GENOMIC DNA]</scope>
</reference>
<evidence type="ECO:0000313" key="1">
    <source>
        <dbReference type="EMBL" id="PJC01720.1"/>
    </source>
</evidence>